<dbReference type="Proteomes" id="UP000007015">
    <property type="component" value="Chromosome 5"/>
</dbReference>
<sequence length="308" mass="32281">MVVEEAVVAAGNEMSLSNMVLGFYEEAELQSSPPGDCAAAAGDDDDGSDDEGSGGAAKCRAFWKEQQSQLYEALAKMSSAESRIQADAEEAMRQMRAAAAGACSCASRGAAAAAAAAGGGGCRSCTLRFLAERLRDAGYNSAICRSKWPRSPEIPSGEHSYVDVVAPTRSGKAVRVVVEPSFRGEFEMARGGAGYRALVASLPEAFVGRADRLRGVVRVMCAAAKQCARESGMHMAPWRKQRYMEAKWLATPERVAPPGNAGGAGDAVAVGSPSSPLSPGMTNRQMQPKFRASMLTLDFGGRTAVEVV</sequence>
<dbReference type="PANTHER" id="PTHR31579">
    <property type="entry name" value="OS03G0796600 PROTEIN"/>
    <property type="match status" value="1"/>
</dbReference>
<feature type="compositionally biased region" description="Acidic residues" evidence="1">
    <location>
        <begin position="42"/>
        <end position="52"/>
    </location>
</feature>
<gene>
    <name evidence="2" type="ORF">OsI_20652</name>
</gene>
<organism evidence="2 3">
    <name type="scientific">Oryza sativa subsp. indica</name>
    <name type="common">Rice</name>
    <dbReference type="NCBI Taxonomy" id="39946"/>
    <lineage>
        <taxon>Eukaryota</taxon>
        <taxon>Viridiplantae</taxon>
        <taxon>Streptophyta</taxon>
        <taxon>Embryophyta</taxon>
        <taxon>Tracheophyta</taxon>
        <taxon>Spermatophyta</taxon>
        <taxon>Magnoliopsida</taxon>
        <taxon>Liliopsida</taxon>
        <taxon>Poales</taxon>
        <taxon>Poaceae</taxon>
        <taxon>BOP clade</taxon>
        <taxon>Oryzoideae</taxon>
        <taxon>Oryzeae</taxon>
        <taxon>Oryzinae</taxon>
        <taxon>Oryza</taxon>
        <taxon>Oryza sativa</taxon>
    </lineage>
</organism>
<dbReference type="InterPro" id="IPR006502">
    <property type="entry name" value="PDDEXK-like"/>
</dbReference>
<dbReference type="Gramene" id="BGIOSGA017717-TA">
    <property type="protein sequence ID" value="BGIOSGA017717-PA"/>
    <property type="gene ID" value="BGIOSGA017717"/>
</dbReference>
<dbReference type="OrthoDB" id="691424at2759"/>
<dbReference type="HOGENOM" id="CLU_042726_0_0_1"/>
<keyword evidence="3" id="KW-1185">Reference proteome</keyword>
<evidence type="ECO:0000313" key="3">
    <source>
        <dbReference type="Proteomes" id="UP000007015"/>
    </source>
</evidence>
<evidence type="ECO:0000256" key="1">
    <source>
        <dbReference type="SAM" id="MobiDB-lite"/>
    </source>
</evidence>
<evidence type="ECO:0000313" key="2">
    <source>
        <dbReference type="EMBL" id="EEC79539.1"/>
    </source>
</evidence>
<dbReference type="PANTHER" id="PTHR31579:SF46">
    <property type="entry name" value="OS05G0519300 PROTEIN"/>
    <property type="match status" value="1"/>
</dbReference>
<dbReference type="Pfam" id="PF04720">
    <property type="entry name" value="PDDEXK_6"/>
    <property type="match status" value="1"/>
</dbReference>
<proteinExistence type="predicted"/>
<reference evidence="2 3" key="1">
    <citation type="journal article" date="2005" name="PLoS Biol.">
        <title>The genomes of Oryza sativa: a history of duplications.</title>
        <authorList>
            <person name="Yu J."/>
            <person name="Wang J."/>
            <person name="Lin W."/>
            <person name="Li S."/>
            <person name="Li H."/>
            <person name="Zhou J."/>
            <person name="Ni P."/>
            <person name="Dong W."/>
            <person name="Hu S."/>
            <person name="Zeng C."/>
            <person name="Zhang J."/>
            <person name="Zhang Y."/>
            <person name="Li R."/>
            <person name="Xu Z."/>
            <person name="Li S."/>
            <person name="Li X."/>
            <person name="Zheng H."/>
            <person name="Cong L."/>
            <person name="Lin L."/>
            <person name="Yin J."/>
            <person name="Geng J."/>
            <person name="Li G."/>
            <person name="Shi J."/>
            <person name="Liu J."/>
            <person name="Lv H."/>
            <person name="Li J."/>
            <person name="Wang J."/>
            <person name="Deng Y."/>
            <person name="Ran L."/>
            <person name="Shi X."/>
            <person name="Wang X."/>
            <person name="Wu Q."/>
            <person name="Li C."/>
            <person name="Ren X."/>
            <person name="Wang J."/>
            <person name="Wang X."/>
            <person name="Li D."/>
            <person name="Liu D."/>
            <person name="Zhang X."/>
            <person name="Ji Z."/>
            <person name="Zhao W."/>
            <person name="Sun Y."/>
            <person name="Zhang Z."/>
            <person name="Bao J."/>
            <person name="Han Y."/>
            <person name="Dong L."/>
            <person name="Ji J."/>
            <person name="Chen P."/>
            <person name="Wu S."/>
            <person name="Liu J."/>
            <person name="Xiao Y."/>
            <person name="Bu D."/>
            <person name="Tan J."/>
            <person name="Yang L."/>
            <person name="Ye C."/>
            <person name="Zhang J."/>
            <person name="Xu J."/>
            <person name="Zhou Y."/>
            <person name="Yu Y."/>
            <person name="Zhang B."/>
            <person name="Zhuang S."/>
            <person name="Wei H."/>
            <person name="Liu B."/>
            <person name="Lei M."/>
            <person name="Yu H."/>
            <person name="Li Y."/>
            <person name="Xu H."/>
            <person name="Wei S."/>
            <person name="He X."/>
            <person name="Fang L."/>
            <person name="Zhang Z."/>
            <person name="Zhang Y."/>
            <person name="Huang X."/>
            <person name="Su Z."/>
            <person name="Tong W."/>
            <person name="Li J."/>
            <person name="Tong Z."/>
            <person name="Li S."/>
            <person name="Ye J."/>
            <person name="Wang L."/>
            <person name="Fang L."/>
            <person name="Lei T."/>
            <person name="Chen C."/>
            <person name="Chen H."/>
            <person name="Xu Z."/>
            <person name="Li H."/>
            <person name="Huang H."/>
            <person name="Zhang F."/>
            <person name="Xu H."/>
            <person name="Li N."/>
            <person name="Zhao C."/>
            <person name="Li S."/>
            <person name="Dong L."/>
            <person name="Huang Y."/>
            <person name="Li L."/>
            <person name="Xi Y."/>
            <person name="Qi Q."/>
            <person name="Li W."/>
            <person name="Zhang B."/>
            <person name="Hu W."/>
            <person name="Zhang Y."/>
            <person name="Tian X."/>
            <person name="Jiao Y."/>
            <person name="Liang X."/>
            <person name="Jin J."/>
            <person name="Gao L."/>
            <person name="Zheng W."/>
            <person name="Hao B."/>
            <person name="Liu S."/>
            <person name="Wang W."/>
            <person name="Yuan L."/>
            <person name="Cao M."/>
            <person name="McDermott J."/>
            <person name="Samudrala R."/>
            <person name="Wang J."/>
            <person name="Wong G.K."/>
            <person name="Yang H."/>
        </authorList>
    </citation>
    <scope>NUCLEOTIDE SEQUENCE [LARGE SCALE GENOMIC DNA]</scope>
    <source>
        <strain evidence="3">cv. 93-11</strain>
    </source>
</reference>
<dbReference type="OMA" id="RVMCAAA"/>
<dbReference type="AlphaFoldDB" id="B8B004"/>
<protein>
    <submittedName>
        <fullName evidence="2">Uncharacterized protein</fullName>
    </submittedName>
</protein>
<feature type="compositionally biased region" description="Low complexity" evidence="1">
    <location>
        <begin position="266"/>
        <end position="275"/>
    </location>
</feature>
<feature type="region of interest" description="Disordered" evidence="1">
    <location>
        <begin position="34"/>
        <end position="56"/>
    </location>
</feature>
<dbReference type="EMBL" id="CM000130">
    <property type="protein sequence ID" value="EEC79539.1"/>
    <property type="molecule type" value="Genomic_DNA"/>
</dbReference>
<accession>B8B004</accession>
<dbReference type="STRING" id="39946.B8B004"/>
<dbReference type="NCBIfam" id="TIGR01615">
    <property type="entry name" value="A_thal_3542"/>
    <property type="match status" value="1"/>
</dbReference>
<feature type="region of interest" description="Disordered" evidence="1">
    <location>
        <begin position="258"/>
        <end position="283"/>
    </location>
</feature>
<name>B8B004_ORYSI</name>